<reference evidence="1 2" key="1">
    <citation type="journal article" date="2015" name="Nat. Commun.">
        <title>Lucilia cuprina genome unlocks parasitic fly biology to underpin future interventions.</title>
        <authorList>
            <person name="Anstead C.A."/>
            <person name="Korhonen P.K."/>
            <person name="Young N.D."/>
            <person name="Hall R.S."/>
            <person name="Jex A.R."/>
            <person name="Murali S.C."/>
            <person name="Hughes D.S."/>
            <person name="Lee S.F."/>
            <person name="Perry T."/>
            <person name="Stroehlein A.J."/>
            <person name="Ansell B.R."/>
            <person name="Breugelmans B."/>
            <person name="Hofmann A."/>
            <person name="Qu J."/>
            <person name="Dugan S."/>
            <person name="Lee S.L."/>
            <person name="Chao H."/>
            <person name="Dinh H."/>
            <person name="Han Y."/>
            <person name="Doddapaneni H.V."/>
            <person name="Worley K.C."/>
            <person name="Muzny D.M."/>
            <person name="Ioannidis P."/>
            <person name="Waterhouse R.M."/>
            <person name="Zdobnov E.M."/>
            <person name="James P.J."/>
            <person name="Bagnall N.H."/>
            <person name="Kotze A.C."/>
            <person name="Gibbs R.A."/>
            <person name="Richards S."/>
            <person name="Batterham P."/>
            <person name="Gasser R.B."/>
        </authorList>
    </citation>
    <scope>NUCLEOTIDE SEQUENCE [LARGE SCALE GENOMIC DNA]</scope>
    <source>
        <strain evidence="1 2">LS</strain>
        <tissue evidence="1">Full body</tissue>
    </source>
</reference>
<comment type="caution">
    <text evidence="1">The sequence shown here is derived from an EMBL/GenBank/DDBJ whole genome shotgun (WGS) entry which is preliminary data.</text>
</comment>
<name>A0A0L0BY34_LUCCU</name>
<organism evidence="1 2">
    <name type="scientific">Lucilia cuprina</name>
    <name type="common">Green bottle fly</name>
    <name type="synonym">Australian sheep blowfly</name>
    <dbReference type="NCBI Taxonomy" id="7375"/>
    <lineage>
        <taxon>Eukaryota</taxon>
        <taxon>Metazoa</taxon>
        <taxon>Ecdysozoa</taxon>
        <taxon>Arthropoda</taxon>
        <taxon>Hexapoda</taxon>
        <taxon>Insecta</taxon>
        <taxon>Pterygota</taxon>
        <taxon>Neoptera</taxon>
        <taxon>Endopterygota</taxon>
        <taxon>Diptera</taxon>
        <taxon>Brachycera</taxon>
        <taxon>Muscomorpha</taxon>
        <taxon>Oestroidea</taxon>
        <taxon>Calliphoridae</taxon>
        <taxon>Luciliinae</taxon>
        <taxon>Lucilia</taxon>
    </lineage>
</organism>
<dbReference type="EMBL" id="JRES01001254">
    <property type="protein sequence ID" value="KNC24199.1"/>
    <property type="molecule type" value="Genomic_DNA"/>
</dbReference>
<dbReference type="AlphaFoldDB" id="A0A0L0BY34"/>
<accession>A0A0L0BY34</accession>
<sequence length="184" mass="20324">MFDVITERSDERIRSRLKFVEAAVVEVGVVLLLVETALRMEARAVDLIRSSEGFLRVKLGEDIYKSMLFTWAAGFGDCPLSFLAAVMDVLDVAFSGKPKFLGNGYVAKSVPSRLCREESNMLRFLVVIFSQIPTCFLNVTGLKVREHMGQGTSSRLASGSSVGVVMLLPLSGIESQVLEEFNFF</sequence>
<evidence type="ECO:0000313" key="1">
    <source>
        <dbReference type="EMBL" id="KNC24199.1"/>
    </source>
</evidence>
<evidence type="ECO:0000313" key="2">
    <source>
        <dbReference type="Proteomes" id="UP000037069"/>
    </source>
</evidence>
<keyword evidence="2" id="KW-1185">Reference proteome</keyword>
<protein>
    <submittedName>
        <fullName evidence="1">Uncharacterized protein</fullName>
    </submittedName>
</protein>
<proteinExistence type="predicted"/>
<gene>
    <name evidence="1" type="ORF">FF38_02177</name>
</gene>
<dbReference type="Proteomes" id="UP000037069">
    <property type="component" value="Unassembled WGS sequence"/>
</dbReference>